<dbReference type="InterPro" id="IPR050113">
    <property type="entry name" value="Ub_conjugating_enzyme"/>
</dbReference>
<keyword evidence="3 7" id="KW-0547">Nucleotide-binding</keyword>
<dbReference type="PROSITE" id="PS50127">
    <property type="entry name" value="UBC_2"/>
    <property type="match status" value="1"/>
</dbReference>
<evidence type="ECO:0000256" key="1">
    <source>
        <dbReference type="ARBA" id="ARBA00005032"/>
    </source>
</evidence>
<keyword evidence="4 7" id="KW-0833">Ubl conjugation pathway</keyword>
<dbReference type="Gene3D" id="3.10.110.10">
    <property type="entry name" value="Ubiquitin Conjugating Enzyme"/>
    <property type="match status" value="1"/>
</dbReference>
<evidence type="ECO:0000256" key="4">
    <source>
        <dbReference type="ARBA" id="ARBA00022786"/>
    </source>
</evidence>
<evidence type="ECO:0000313" key="10">
    <source>
        <dbReference type="EMBL" id="CAD9578186.1"/>
    </source>
</evidence>
<keyword evidence="2" id="KW-0808">Transferase</keyword>
<evidence type="ECO:0000313" key="11">
    <source>
        <dbReference type="EMBL" id="CAD9578194.1"/>
    </source>
</evidence>
<dbReference type="OMA" id="CQVDFPD"/>
<dbReference type="EMBL" id="HBHA01000886">
    <property type="protein sequence ID" value="CAD9578186.1"/>
    <property type="molecule type" value="Transcribed_RNA"/>
</dbReference>
<dbReference type="SMART" id="SM00212">
    <property type="entry name" value="UBCc"/>
    <property type="match status" value="1"/>
</dbReference>
<dbReference type="PANTHER" id="PTHR24067">
    <property type="entry name" value="UBIQUITIN-CONJUGATING ENZYME E2"/>
    <property type="match status" value="1"/>
</dbReference>
<feature type="compositionally biased region" description="Low complexity" evidence="8">
    <location>
        <begin position="17"/>
        <end position="34"/>
    </location>
</feature>
<name>A0A6U1JMJ9_BIGNA</name>
<reference evidence="12" key="1">
    <citation type="submission" date="2021-01" db="EMBL/GenBank/DDBJ databases">
        <authorList>
            <person name="Corre E."/>
            <person name="Pelletier E."/>
            <person name="Niang G."/>
            <person name="Scheremetjew M."/>
            <person name="Finn R."/>
            <person name="Kale V."/>
            <person name="Holt S."/>
            <person name="Cochrane G."/>
            <person name="Meng A."/>
            <person name="Brown T."/>
            <person name="Cohen L."/>
        </authorList>
    </citation>
    <scope>NUCLEOTIDE SEQUENCE</scope>
    <source>
        <strain evidence="12">CCMP1258.1</strain>
    </source>
</reference>
<comment type="pathway">
    <text evidence="1">Protein modification; protein neddylation.</text>
</comment>
<dbReference type="CDD" id="cd23794">
    <property type="entry name" value="UBCc_UBE2F_UBE2M"/>
    <property type="match status" value="1"/>
</dbReference>
<dbReference type="EMBL" id="HBHA01000888">
    <property type="protein sequence ID" value="CAD9578194.1"/>
    <property type="molecule type" value="Transcribed_RNA"/>
</dbReference>
<feature type="region of interest" description="Disordered" evidence="8">
    <location>
        <begin position="1"/>
        <end position="39"/>
    </location>
</feature>
<dbReference type="PROSITE" id="PS00183">
    <property type="entry name" value="UBC_1"/>
    <property type="match status" value="1"/>
</dbReference>
<dbReference type="GO" id="GO:0005524">
    <property type="term" value="F:ATP binding"/>
    <property type="evidence" value="ECO:0007669"/>
    <property type="project" value="UniProtKB-UniRule"/>
</dbReference>
<feature type="active site" description="Glycyl thioester intermediate" evidence="6">
    <location>
        <position position="126"/>
    </location>
</feature>
<proteinExistence type="inferred from homology"/>
<evidence type="ECO:0000256" key="6">
    <source>
        <dbReference type="PROSITE-ProRule" id="PRU10133"/>
    </source>
</evidence>
<dbReference type="InterPro" id="IPR016135">
    <property type="entry name" value="UBQ-conjugating_enzyme/RWD"/>
</dbReference>
<dbReference type="Pfam" id="PF00179">
    <property type="entry name" value="UQ_con"/>
    <property type="match status" value="1"/>
</dbReference>
<evidence type="ECO:0000256" key="2">
    <source>
        <dbReference type="ARBA" id="ARBA00022679"/>
    </source>
</evidence>
<dbReference type="AlphaFoldDB" id="A0A6U1JMJ9"/>
<dbReference type="GO" id="GO:0019788">
    <property type="term" value="F:NEDD8 transferase activity"/>
    <property type="evidence" value="ECO:0007669"/>
    <property type="project" value="UniProtKB-ARBA"/>
</dbReference>
<evidence type="ECO:0000256" key="7">
    <source>
        <dbReference type="RuleBase" id="RU362109"/>
    </source>
</evidence>
<comment type="similarity">
    <text evidence="7">Belongs to the ubiquitin-conjugating enzyme family.</text>
</comment>
<feature type="domain" description="UBC core" evidence="9">
    <location>
        <begin position="42"/>
        <end position="188"/>
    </location>
</feature>
<evidence type="ECO:0000313" key="12">
    <source>
        <dbReference type="EMBL" id="CAD9578200.1"/>
    </source>
</evidence>
<dbReference type="InterPro" id="IPR023313">
    <property type="entry name" value="UBQ-conjugating_AS"/>
</dbReference>
<organism evidence="12">
    <name type="scientific">Bigelowiella natans</name>
    <name type="common">Pedinomonas minutissima</name>
    <name type="synonym">Chlorarachnion sp. (strain CCMP621)</name>
    <dbReference type="NCBI Taxonomy" id="227086"/>
    <lineage>
        <taxon>Eukaryota</taxon>
        <taxon>Sar</taxon>
        <taxon>Rhizaria</taxon>
        <taxon>Cercozoa</taxon>
        <taxon>Chlorarachniophyceae</taxon>
        <taxon>Bigelowiella</taxon>
    </lineage>
</organism>
<dbReference type="EMBL" id="HBHA01000890">
    <property type="protein sequence ID" value="CAD9578200.1"/>
    <property type="molecule type" value="Transcribed_RNA"/>
</dbReference>
<keyword evidence="5 7" id="KW-0067">ATP-binding</keyword>
<dbReference type="InterPro" id="IPR000608">
    <property type="entry name" value="UBC"/>
</dbReference>
<protein>
    <recommendedName>
        <fullName evidence="9">UBC core domain-containing protein</fullName>
    </recommendedName>
</protein>
<accession>A0A6U1JMJ9</accession>
<dbReference type="FunFam" id="3.10.110.10:FF:000005">
    <property type="entry name" value="NEDD8-conjugating enzyme Ubc12"/>
    <property type="match status" value="1"/>
</dbReference>
<sequence>MAMARLRALKKKKQKESAGSSNSKSADGKSGSKSKAGKKQLTAFARMQSDFGELELPPYVKLNQDDIKEDKLLDFRFTIAPQDGYWKGGTFHFRCQVPDDYPYKPPKILCLDKIYHPNLDLEGNVCLNILRQDWKPVLDTQSIIHGLIYLFVEPNPNDPLNKEAAKLMRDNKSQFKSNVLRSMQGKMVEGESYQRVI</sequence>
<evidence type="ECO:0000259" key="9">
    <source>
        <dbReference type="PROSITE" id="PS50127"/>
    </source>
</evidence>
<evidence type="ECO:0000256" key="5">
    <source>
        <dbReference type="ARBA" id="ARBA00022840"/>
    </source>
</evidence>
<gene>
    <name evidence="10" type="ORF">BIGN1055_LOCUS574</name>
    <name evidence="11" type="ORF">BIGN1055_LOCUS576</name>
    <name evidence="12" type="ORF">BIGN1055_LOCUS578</name>
</gene>
<dbReference type="SUPFAM" id="SSF54495">
    <property type="entry name" value="UBC-like"/>
    <property type="match status" value="1"/>
</dbReference>
<evidence type="ECO:0000256" key="3">
    <source>
        <dbReference type="ARBA" id="ARBA00022741"/>
    </source>
</evidence>
<evidence type="ECO:0000256" key="8">
    <source>
        <dbReference type="SAM" id="MobiDB-lite"/>
    </source>
</evidence>